<evidence type="ECO:0000313" key="1">
    <source>
        <dbReference type="EMBL" id="CAH8389762.1"/>
    </source>
</evidence>
<sequence>MANSYTLLSDLKAGRCSNSAEIRLLRFWEARNLNKKNQLMSIEMLMIDENQYKIQISDGPVAIRFNEGTDLQKLLTTSRIIPTEYFRFRPFEQIRDLANSGKQMPDVRGELRALKSTITDRLAGAPRVMLTLRMATGC</sequence>
<dbReference type="AlphaFoldDB" id="A0ABC8M2H6"/>
<evidence type="ECO:0000313" key="2">
    <source>
        <dbReference type="Proteomes" id="UP001642260"/>
    </source>
</evidence>
<gene>
    <name evidence="1" type="ORF">ERUC_LOCUS42245</name>
</gene>
<reference evidence="1 2" key="1">
    <citation type="submission" date="2022-03" db="EMBL/GenBank/DDBJ databases">
        <authorList>
            <person name="Macdonald S."/>
            <person name="Ahmed S."/>
            <person name="Newling K."/>
        </authorList>
    </citation>
    <scope>NUCLEOTIDE SEQUENCE [LARGE SCALE GENOMIC DNA]</scope>
</reference>
<dbReference type="EMBL" id="CAKOAT010852931">
    <property type="protein sequence ID" value="CAH8389762.1"/>
    <property type="molecule type" value="Genomic_DNA"/>
</dbReference>
<keyword evidence="2" id="KW-1185">Reference proteome</keyword>
<organism evidence="1 2">
    <name type="scientific">Eruca vesicaria subsp. sativa</name>
    <name type="common">Garden rocket</name>
    <name type="synonym">Eruca sativa</name>
    <dbReference type="NCBI Taxonomy" id="29727"/>
    <lineage>
        <taxon>Eukaryota</taxon>
        <taxon>Viridiplantae</taxon>
        <taxon>Streptophyta</taxon>
        <taxon>Embryophyta</taxon>
        <taxon>Tracheophyta</taxon>
        <taxon>Spermatophyta</taxon>
        <taxon>Magnoliopsida</taxon>
        <taxon>eudicotyledons</taxon>
        <taxon>Gunneridae</taxon>
        <taxon>Pentapetalae</taxon>
        <taxon>rosids</taxon>
        <taxon>malvids</taxon>
        <taxon>Brassicales</taxon>
        <taxon>Brassicaceae</taxon>
        <taxon>Brassiceae</taxon>
        <taxon>Eruca</taxon>
    </lineage>
</organism>
<protein>
    <submittedName>
        <fullName evidence="1">Uncharacterized protein</fullName>
    </submittedName>
</protein>
<dbReference type="Proteomes" id="UP001642260">
    <property type="component" value="Unassembled WGS sequence"/>
</dbReference>
<comment type="caution">
    <text evidence="1">The sequence shown here is derived from an EMBL/GenBank/DDBJ whole genome shotgun (WGS) entry which is preliminary data.</text>
</comment>
<proteinExistence type="predicted"/>
<name>A0ABC8M2H6_ERUVS</name>
<accession>A0ABC8M2H6</accession>